<dbReference type="Proteomes" id="UP001057375">
    <property type="component" value="Unassembled WGS sequence"/>
</dbReference>
<dbReference type="InterPro" id="IPR034556">
    <property type="entry name" value="tRNA_wybutosine-synthase"/>
</dbReference>
<sequence>MESDISHDCNQIDPDYDYGARGAGDSIPPDSTLIFDVELLGTDASWNMSRSCSSDTEICVWKPEWKYLDPRSLVHAKRGVPGLDEEVCGSLPMKPVMSPSSFSPRNSRPCPPVTQLYLSVDAADPDTLAEIDRPYAGKTDAWRRLNETIRITVIKKLNCRREDIYGYVKLIRLGRPCFIELKAFSFVGGTRHRHGFFLSSFLPTFPGQTSVLSMQGGLRLPLKVITGAVSVHHESKAVLMVLIVLMVRKDLFVGGKWMSWIDFDKFFSLYGSPDFNALSYSIPIHDDRLITPDDRLITPDDRLITPDEDSSLKKPP</sequence>
<dbReference type="InterPro" id="IPR046357">
    <property type="entry name" value="PPIase_dom_sf"/>
</dbReference>
<evidence type="ECO:0000256" key="1">
    <source>
        <dbReference type="PROSITE-ProRule" id="PRU00277"/>
    </source>
</evidence>
<dbReference type="Pfam" id="PF00254">
    <property type="entry name" value="FKBP_C"/>
    <property type="match status" value="1"/>
</dbReference>
<gene>
    <name evidence="3" type="ORF">ADUPG1_001968</name>
</gene>
<dbReference type="Gene3D" id="3.10.50.40">
    <property type="match status" value="1"/>
</dbReference>
<reference evidence="3" key="1">
    <citation type="submission" date="2022-03" db="EMBL/GenBank/DDBJ databases">
        <title>Draft genome sequence of Aduncisulcus paluster, a free-living microaerophilic Fornicata.</title>
        <authorList>
            <person name="Yuyama I."/>
            <person name="Kume K."/>
            <person name="Tamura T."/>
            <person name="Inagaki Y."/>
            <person name="Hashimoto T."/>
        </authorList>
    </citation>
    <scope>NUCLEOTIDE SEQUENCE</scope>
    <source>
        <strain evidence="3">NY0171</strain>
    </source>
</reference>
<evidence type="ECO:0000313" key="4">
    <source>
        <dbReference type="Proteomes" id="UP001057375"/>
    </source>
</evidence>
<dbReference type="InterPro" id="IPR001179">
    <property type="entry name" value="PPIase_FKBP_dom"/>
</dbReference>
<evidence type="ECO:0000259" key="2">
    <source>
        <dbReference type="PROSITE" id="PS50059"/>
    </source>
</evidence>
<accession>A0ABQ5KJ44</accession>
<dbReference type="PANTHER" id="PTHR13930:SF0">
    <property type="entry name" value="S-ADENOSYL-L-METHIONINE-DEPENDENT TRNA 4-DEMETHYLWYOSINE SYNTHASE TYW1-RELATED"/>
    <property type="match status" value="1"/>
</dbReference>
<feature type="non-terminal residue" evidence="3">
    <location>
        <position position="316"/>
    </location>
</feature>
<comment type="catalytic activity">
    <reaction evidence="1">
        <text>[protein]-peptidylproline (omega=180) = [protein]-peptidylproline (omega=0)</text>
        <dbReference type="Rhea" id="RHEA:16237"/>
        <dbReference type="Rhea" id="RHEA-COMP:10747"/>
        <dbReference type="Rhea" id="RHEA-COMP:10748"/>
        <dbReference type="ChEBI" id="CHEBI:83833"/>
        <dbReference type="ChEBI" id="CHEBI:83834"/>
        <dbReference type="EC" id="5.2.1.8"/>
    </reaction>
</comment>
<keyword evidence="1" id="KW-0413">Isomerase</keyword>
<comment type="caution">
    <text evidence="3">The sequence shown here is derived from an EMBL/GenBank/DDBJ whole genome shotgun (WGS) entry which is preliminary data.</text>
</comment>
<feature type="domain" description="PPIase FKBP-type" evidence="2">
    <location>
        <begin position="12"/>
        <end position="43"/>
    </location>
</feature>
<keyword evidence="4" id="KW-1185">Reference proteome</keyword>
<dbReference type="Gene3D" id="3.20.20.70">
    <property type="entry name" value="Aldolase class I"/>
    <property type="match status" value="1"/>
</dbReference>
<dbReference type="PROSITE" id="PS50059">
    <property type="entry name" value="FKBP_PPIASE"/>
    <property type="match status" value="1"/>
</dbReference>
<dbReference type="InterPro" id="IPR013785">
    <property type="entry name" value="Aldolase_TIM"/>
</dbReference>
<organism evidence="3 4">
    <name type="scientific">Aduncisulcus paluster</name>
    <dbReference type="NCBI Taxonomy" id="2918883"/>
    <lineage>
        <taxon>Eukaryota</taxon>
        <taxon>Metamonada</taxon>
        <taxon>Carpediemonas-like organisms</taxon>
        <taxon>Aduncisulcus</taxon>
    </lineage>
</organism>
<name>A0ABQ5KJ44_9EUKA</name>
<protein>
    <recommendedName>
        <fullName evidence="1">peptidylprolyl isomerase</fullName>
        <ecNumber evidence="1">5.2.1.8</ecNumber>
    </recommendedName>
</protein>
<dbReference type="PANTHER" id="PTHR13930">
    <property type="entry name" value="S-ADENOSYL-L-METHIONINE-DEPENDENT TRNA 4-DEMETHYLWYOSINE SYNTHASE"/>
    <property type="match status" value="1"/>
</dbReference>
<dbReference type="EMBL" id="BQXS01002035">
    <property type="protein sequence ID" value="GKT31319.1"/>
    <property type="molecule type" value="Genomic_DNA"/>
</dbReference>
<evidence type="ECO:0000313" key="3">
    <source>
        <dbReference type="EMBL" id="GKT31319.1"/>
    </source>
</evidence>
<keyword evidence="1" id="KW-0697">Rotamase</keyword>
<dbReference type="EC" id="5.2.1.8" evidence="1"/>
<dbReference type="SUPFAM" id="SSF54534">
    <property type="entry name" value="FKBP-like"/>
    <property type="match status" value="1"/>
</dbReference>
<proteinExistence type="predicted"/>